<organism evidence="1 2">
    <name type="scientific">Cladophialophora psammophila CBS 110553</name>
    <dbReference type="NCBI Taxonomy" id="1182543"/>
    <lineage>
        <taxon>Eukaryota</taxon>
        <taxon>Fungi</taxon>
        <taxon>Dikarya</taxon>
        <taxon>Ascomycota</taxon>
        <taxon>Pezizomycotina</taxon>
        <taxon>Eurotiomycetes</taxon>
        <taxon>Chaetothyriomycetidae</taxon>
        <taxon>Chaetothyriales</taxon>
        <taxon>Herpotrichiellaceae</taxon>
        <taxon>Cladophialophora</taxon>
    </lineage>
</organism>
<gene>
    <name evidence="1" type="ORF">A1O5_01748</name>
</gene>
<accession>W9X3J2</accession>
<keyword evidence="2" id="KW-1185">Reference proteome</keyword>
<comment type="caution">
    <text evidence="1">The sequence shown here is derived from an EMBL/GenBank/DDBJ whole genome shotgun (WGS) entry which is preliminary data.</text>
</comment>
<dbReference type="AlphaFoldDB" id="W9X3J2"/>
<dbReference type="GeneID" id="19186481"/>
<evidence type="ECO:0008006" key="3">
    <source>
        <dbReference type="Google" id="ProtNLM"/>
    </source>
</evidence>
<dbReference type="EMBL" id="AMGX01000002">
    <property type="protein sequence ID" value="EXJ75052.1"/>
    <property type="molecule type" value="Genomic_DNA"/>
</dbReference>
<proteinExistence type="predicted"/>
<dbReference type="HOGENOM" id="CLU_512866_0_0_1"/>
<dbReference type="RefSeq" id="XP_007740554.1">
    <property type="nucleotide sequence ID" value="XM_007742364.1"/>
</dbReference>
<protein>
    <recommendedName>
        <fullName evidence="3">F-box domain-containing protein</fullName>
    </recommendedName>
</protein>
<evidence type="ECO:0000313" key="1">
    <source>
        <dbReference type="EMBL" id="EXJ75052.1"/>
    </source>
</evidence>
<dbReference type="OrthoDB" id="4192220at2759"/>
<sequence>MADNFPAELVRKVLLHVKTDLDVSRPQPFLLKTFTVCRLWRDIGYELLYTDISLTRAQIAKFVESSSAGQAFTRSLSIRISYTEWPYRNPDRLLDVCSAASLKKVIQPIPQIVQAMVRLESFSLVASARARVRLPLCKAVESTIPEILQALPKSLKHLELDAGDADFQQCLPPLVHPCFCRSLRERMPSLSNLRLRVSRLCGELFNTSPVEFPEDTNVRPRNDAMGCTILINTIESSTRRLSYARPPLQNPIAANNLRDLASIAQSSIAKGRLQNLQRLSFFTLRRGLVTDPLFSAVNELVLAPATRTLRYPFEDATFLRFQEPDGSQMEAWGQLDDLMDLIEGRVWVETAERYRLPRVYLKQTPRFASSVVMNKVVVLNGPFGARLRGALSVHEKAEGRQLLRVQEIQGLRVGFVKRDLTTKELENALEAGNAVVLAAGDENGDDVWIP</sequence>
<dbReference type="Proteomes" id="UP000019471">
    <property type="component" value="Unassembled WGS sequence"/>
</dbReference>
<reference evidence="1 2" key="1">
    <citation type="submission" date="2013-03" db="EMBL/GenBank/DDBJ databases">
        <title>The Genome Sequence of Cladophialophora psammophila CBS 110553.</title>
        <authorList>
            <consortium name="The Broad Institute Genomics Platform"/>
            <person name="Cuomo C."/>
            <person name="de Hoog S."/>
            <person name="Gorbushina A."/>
            <person name="Walker B."/>
            <person name="Young S.K."/>
            <person name="Zeng Q."/>
            <person name="Gargeya S."/>
            <person name="Fitzgerald M."/>
            <person name="Haas B."/>
            <person name="Abouelleil A."/>
            <person name="Allen A.W."/>
            <person name="Alvarado L."/>
            <person name="Arachchi H.M."/>
            <person name="Berlin A.M."/>
            <person name="Chapman S.B."/>
            <person name="Gainer-Dewar J."/>
            <person name="Goldberg J."/>
            <person name="Griggs A."/>
            <person name="Gujja S."/>
            <person name="Hansen M."/>
            <person name="Howarth C."/>
            <person name="Imamovic A."/>
            <person name="Ireland A."/>
            <person name="Larimer J."/>
            <person name="McCowan C."/>
            <person name="Murphy C."/>
            <person name="Pearson M."/>
            <person name="Poon T.W."/>
            <person name="Priest M."/>
            <person name="Roberts A."/>
            <person name="Saif S."/>
            <person name="Shea T."/>
            <person name="Sisk P."/>
            <person name="Sykes S."/>
            <person name="Wortman J."/>
            <person name="Nusbaum C."/>
            <person name="Birren B."/>
        </authorList>
    </citation>
    <scope>NUCLEOTIDE SEQUENCE [LARGE SCALE GENOMIC DNA]</scope>
    <source>
        <strain evidence="1 2">CBS 110553</strain>
    </source>
</reference>
<evidence type="ECO:0000313" key="2">
    <source>
        <dbReference type="Proteomes" id="UP000019471"/>
    </source>
</evidence>
<name>W9X3J2_9EURO</name>
<dbReference type="STRING" id="1182543.W9X3J2"/>